<proteinExistence type="predicted"/>
<organism evidence="5">
    <name type="scientific">Ralstonia solanacearum</name>
    <name type="common">Pseudomonas solanacearum</name>
    <dbReference type="NCBI Taxonomy" id="305"/>
    <lineage>
        <taxon>Bacteria</taxon>
        <taxon>Pseudomonadati</taxon>
        <taxon>Pseudomonadota</taxon>
        <taxon>Betaproteobacteria</taxon>
        <taxon>Burkholderiales</taxon>
        <taxon>Burkholderiaceae</taxon>
        <taxon>Ralstonia</taxon>
        <taxon>Ralstonia solanacearum species complex</taxon>
    </lineage>
</organism>
<feature type="transmembrane region" description="Helical" evidence="1">
    <location>
        <begin position="21"/>
        <end position="39"/>
    </location>
</feature>
<evidence type="ECO:0000313" key="2">
    <source>
        <dbReference type="EMBL" id="CUV22559.1"/>
    </source>
</evidence>
<keyword evidence="1 5" id="KW-0812">Transmembrane</keyword>
<dbReference type="AlphaFoldDB" id="A0A0S4XJC8"/>
<evidence type="ECO:0000256" key="1">
    <source>
        <dbReference type="SAM" id="Phobius"/>
    </source>
</evidence>
<dbReference type="EMBL" id="LN899822">
    <property type="protein sequence ID" value="CUV64017.1"/>
    <property type="molecule type" value="Genomic_DNA"/>
</dbReference>
<evidence type="ECO:0000313" key="3">
    <source>
        <dbReference type="EMBL" id="CUV34832.1"/>
    </source>
</evidence>
<evidence type="ECO:0000313" key="5">
    <source>
        <dbReference type="EMBL" id="CUV64017.1"/>
    </source>
</evidence>
<sequence length="184" mass="20546">MSKYNIRPTNMMTIFKPLRNAGVMLSATFLLNGCGWFIFGKYEAPALAPDKTTRVTFQNDYGSTAHLLVADKTGACESANKRLGWQPNGMMPYHESVQFEVPRGEPVHIDIYDQGGNGASSWHCYVDNVYTFDRADVTLRFARAPGGCKVEITDAYGVPVTPKMEQYDWQACHPTPQPINSRSN</sequence>
<name>A0A0S4XJC8_RALSL</name>
<dbReference type="EMBL" id="LN899823">
    <property type="protein sequence ID" value="CUV22559.1"/>
    <property type="molecule type" value="Genomic_DNA"/>
</dbReference>
<protein>
    <submittedName>
        <fullName evidence="5">Putative transmembrane protein</fullName>
    </submittedName>
</protein>
<keyword evidence="1" id="KW-0472">Membrane</keyword>
<evidence type="ECO:0000313" key="4">
    <source>
        <dbReference type="EMBL" id="CUV42612.1"/>
    </source>
</evidence>
<dbReference type="EMBL" id="LN899825">
    <property type="protein sequence ID" value="CUV34832.1"/>
    <property type="molecule type" value="Genomic_DNA"/>
</dbReference>
<gene>
    <name evidence="5" type="ORF">RD1301_v1_4490002</name>
    <name evidence="2" type="ORF">RUN1744_v1_200029</name>
    <name evidence="3" type="ORF">TD1301_v1_1070029</name>
    <name evidence="4" type="ORF">TF3108_v1_1370003</name>
</gene>
<keyword evidence="1" id="KW-1133">Transmembrane helix</keyword>
<reference evidence="5" key="1">
    <citation type="submission" date="2015-10" db="EMBL/GenBank/DDBJ databases">
        <authorList>
            <person name="Gilbert D.G."/>
        </authorList>
    </citation>
    <scope>NUCLEOTIDE SEQUENCE</scope>
    <source>
        <strain evidence="5">Phyl III-seqv23</strain>
    </source>
</reference>
<dbReference type="EMBL" id="LN899826">
    <property type="protein sequence ID" value="CUV42612.1"/>
    <property type="molecule type" value="Genomic_DNA"/>
</dbReference>
<accession>A0A0S4XJC8</accession>